<feature type="region of interest" description="Disordered" evidence="1">
    <location>
        <begin position="1"/>
        <end position="43"/>
    </location>
</feature>
<accession>A0A9P3PUS2</accession>
<organism evidence="2 3">
    <name type="scientific">Lyophyllum shimeji</name>
    <name type="common">Hon-shimeji</name>
    <name type="synonym">Tricholoma shimeji</name>
    <dbReference type="NCBI Taxonomy" id="47721"/>
    <lineage>
        <taxon>Eukaryota</taxon>
        <taxon>Fungi</taxon>
        <taxon>Dikarya</taxon>
        <taxon>Basidiomycota</taxon>
        <taxon>Agaricomycotina</taxon>
        <taxon>Agaricomycetes</taxon>
        <taxon>Agaricomycetidae</taxon>
        <taxon>Agaricales</taxon>
        <taxon>Tricholomatineae</taxon>
        <taxon>Lyophyllaceae</taxon>
        <taxon>Lyophyllum</taxon>
    </lineage>
</organism>
<name>A0A9P3PUS2_LYOSH</name>
<evidence type="ECO:0000313" key="2">
    <source>
        <dbReference type="EMBL" id="GLB41929.1"/>
    </source>
</evidence>
<proteinExistence type="predicted"/>
<dbReference type="AlphaFoldDB" id="A0A9P3PUS2"/>
<sequence>MAKGNRRPASSCRNRNEGGSISTASNMKPAQLEGGLERATHGRRWETEEKYHFICGARVEMIKLPKLGLGSDAYCSPSIEDIQHSEPTPVKATAHLNVYVQHPQLNDNVLPCIRNVINAEYEG</sequence>
<gene>
    <name evidence="2" type="ORF">LshimejAT787_1005290</name>
</gene>
<dbReference type="Proteomes" id="UP001063166">
    <property type="component" value="Unassembled WGS sequence"/>
</dbReference>
<dbReference type="EMBL" id="BRPK01000010">
    <property type="protein sequence ID" value="GLB41929.1"/>
    <property type="molecule type" value="Genomic_DNA"/>
</dbReference>
<keyword evidence="3" id="KW-1185">Reference proteome</keyword>
<evidence type="ECO:0000256" key="1">
    <source>
        <dbReference type="SAM" id="MobiDB-lite"/>
    </source>
</evidence>
<evidence type="ECO:0000313" key="3">
    <source>
        <dbReference type="Proteomes" id="UP001063166"/>
    </source>
</evidence>
<comment type="caution">
    <text evidence="2">The sequence shown here is derived from an EMBL/GenBank/DDBJ whole genome shotgun (WGS) entry which is preliminary data.</text>
</comment>
<feature type="compositionally biased region" description="Polar residues" evidence="1">
    <location>
        <begin position="11"/>
        <end position="28"/>
    </location>
</feature>
<reference evidence="2" key="1">
    <citation type="submission" date="2022-07" db="EMBL/GenBank/DDBJ databases">
        <title>The genome of Lyophyllum shimeji provides insight into the initial evolution of ectomycorrhizal fungal genome.</title>
        <authorList>
            <person name="Kobayashi Y."/>
            <person name="Shibata T."/>
            <person name="Hirakawa H."/>
            <person name="Shigenobu S."/>
            <person name="Nishiyama T."/>
            <person name="Yamada A."/>
            <person name="Hasebe M."/>
            <person name="Kawaguchi M."/>
        </authorList>
    </citation>
    <scope>NUCLEOTIDE SEQUENCE</scope>
    <source>
        <strain evidence="2">AT787</strain>
    </source>
</reference>
<protein>
    <submittedName>
        <fullName evidence="2">Uncharacterized protein</fullName>
    </submittedName>
</protein>